<evidence type="ECO:0000313" key="2">
    <source>
        <dbReference type="Proteomes" id="UP000281553"/>
    </source>
</evidence>
<name>A0A3P7LHN7_DIBLA</name>
<dbReference type="Proteomes" id="UP000281553">
    <property type="component" value="Unassembled WGS sequence"/>
</dbReference>
<proteinExistence type="predicted"/>
<reference evidence="1 2" key="1">
    <citation type="submission" date="2018-11" db="EMBL/GenBank/DDBJ databases">
        <authorList>
            <consortium name="Pathogen Informatics"/>
        </authorList>
    </citation>
    <scope>NUCLEOTIDE SEQUENCE [LARGE SCALE GENOMIC DNA]</scope>
</reference>
<dbReference type="EMBL" id="UYRU01055039">
    <property type="protein sequence ID" value="VDN12900.1"/>
    <property type="molecule type" value="Genomic_DNA"/>
</dbReference>
<gene>
    <name evidence="1" type="ORF">DILT_LOCUS8731</name>
</gene>
<dbReference type="AlphaFoldDB" id="A0A3P7LHN7"/>
<sequence length="69" mass="7503">MPDRQASNGLVGSPPEKLPCFRTVLPPLPPKSGEDCEDFIDAGINEVDDDSEESGSRYFDQHGVLVSKL</sequence>
<accession>A0A3P7LHN7</accession>
<evidence type="ECO:0000313" key="1">
    <source>
        <dbReference type="EMBL" id="VDN12900.1"/>
    </source>
</evidence>
<protein>
    <submittedName>
        <fullName evidence="1">Uncharacterized protein</fullName>
    </submittedName>
</protein>
<organism evidence="1 2">
    <name type="scientific">Dibothriocephalus latus</name>
    <name type="common">Fish tapeworm</name>
    <name type="synonym">Diphyllobothrium latum</name>
    <dbReference type="NCBI Taxonomy" id="60516"/>
    <lineage>
        <taxon>Eukaryota</taxon>
        <taxon>Metazoa</taxon>
        <taxon>Spiralia</taxon>
        <taxon>Lophotrochozoa</taxon>
        <taxon>Platyhelminthes</taxon>
        <taxon>Cestoda</taxon>
        <taxon>Eucestoda</taxon>
        <taxon>Diphyllobothriidea</taxon>
        <taxon>Diphyllobothriidae</taxon>
        <taxon>Dibothriocephalus</taxon>
    </lineage>
</organism>
<keyword evidence="2" id="KW-1185">Reference proteome</keyword>